<keyword evidence="2" id="KW-1185">Reference proteome</keyword>
<organism evidence="1 2">
    <name type="scientific">Coilia grayii</name>
    <name type="common">Gray's grenadier anchovy</name>
    <dbReference type="NCBI Taxonomy" id="363190"/>
    <lineage>
        <taxon>Eukaryota</taxon>
        <taxon>Metazoa</taxon>
        <taxon>Chordata</taxon>
        <taxon>Craniata</taxon>
        <taxon>Vertebrata</taxon>
        <taxon>Euteleostomi</taxon>
        <taxon>Actinopterygii</taxon>
        <taxon>Neopterygii</taxon>
        <taxon>Teleostei</taxon>
        <taxon>Clupei</taxon>
        <taxon>Clupeiformes</taxon>
        <taxon>Clupeoidei</taxon>
        <taxon>Engraulidae</taxon>
        <taxon>Coilinae</taxon>
        <taxon>Coilia</taxon>
    </lineage>
</organism>
<evidence type="ECO:0000313" key="2">
    <source>
        <dbReference type="Proteomes" id="UP001591681"/>
    </source>
</evidence>
<protein>
    <recommendedName>
        <fullName evidence="3">Securin</fullName>
    </recommendedName>
</protein>
<dbReference type="EMBL" id="JBHFQA010000013">
    <property type="protein sequence ID" value="KAL2088287.1"/>
    <property type="molecule type" value="Genomic_DNA"/>
</dbReference>
<gene>
    <name evidence="1" type="ORF">ACEWY4_015186</name>
</gene>
<reference evidence="1 2" key="1">
    <citation type="submission" date="2024-09" db="EMBL/GenBank/DDBJ databases">
        <title>A chromosome-level genome assembly of Gray's grenadier anchovy, Coilia grayii.</title>
        <authorList>
            <person name="Fu Z."/>
        </authorList>
    </citation>
    <scope>NUCLEOTIDE SEQUENCE [LARGE SCALE GENOMIC DNA]</scope>
    <source>
        <strain evidence="1">G4</strain>
        <tissue evidence="1">Muscle</tissue>
    </source>
</reference>
<sequence>MNTLMFPDRENVGLRLPAGKERQRLKSAPEFSTGKAFKAPLTPLAPCKPVLGPSTPLFGPCTPLQQRLALGSLKKVTQIQNVPPRREAVKPRCKEKETLKPVHDGEPDIERMLPYSPHEFERYGDADGVVYLSHLPLFGKARLPWKHQLPEIDDIILKPCDPLPPPLTECGTELDDFLLTLDELMVTLPSPLEDPPTP</sequence>
<name>A0ABD1JMG9_9TELE</name>
<evidence type="ECO:0000313" key="1">
    <source>
        <dbReference type="EMBL" id="KAL2088287.1"/>
    </source>
</evidence>
<evidence type="ECO:0008006" key="3">
    <source>
        <dbReference type="Google" id="ProtNLM"/>
    </source>
</evidence>
<dbReference type="Proteomes" id="UP001591681">
    <property type="component" value="Unassembled WGS sequence"/>
</dbReference>
<comment type="caution">
    <text evidence="1">The sequence shown here is derived from an EMBL/GenBank/DDBJ whole genome shotgun (WGS) entry which is preliminary data.</text>
</comment>
<dbReference type="AlphaFoldDB" id="A0ABD1JMG9"/>
<accession>A0ABD1JMG9</accession>
<proteinExistence type="predicted"/>